<proteinExistence type="predicted"/>
<accession>A0A4C1TGI2</accession>
<evidence type="ECO:0000313" key="2">
    <source>
        <dbReference type="Proteomes" id="UP000299102"/>
    </source>
</evidence>
<comment type="caution">
    <text evidence="1">The sequence shown here is derived from an EMBL/GenBank/DDBJ whole genome shotgun (WGS) entry which is preliminary data.</text>
</comment>
<dbReference type="Proteomes" id="UP000299102">
    <property type="component" value="Unassembled WGS sequence"/>
</dbReference>
<name>A0A4C1TGI2_EUMVA</name>
<evidence type="ECO:0000313" key="1">
    <source>
        <dbReference type="EMBL" id="GBP13592.1"/>
    </source>
</evidence>
<keyword evidence="2" id="KW-1185">Reference proteome</keyword>
<dbReference type="OrthoDB" id="8034849at2759"/>
<dbReference type="EMBL" id="BGZK01005335">
    <property type="protein sequence ID" value="GBP13592.1"/>
    <property type="molecule type" value="Genomic_DNA"/>
</dbReference>
<gene>
    <name evidence="1" type="ORF">EVAR_101530_1</name>
</gene>
<dbReference type="AlphaFoldDB" id="A0A4C1TGI2"/>
<sequence length="113" mass="13098">MSIVITTTIIMDARISLRQQGNHHYHQRQTAVVIAESHKYKDTERYYHHQPTTPPPKNENYTIFAMPSILKAIIEQGRHDGRYVYNWLQQTKTINGSPLSFIATTGLVKTIIY</sequence>
<protein>
    <submittedName>
        <fullName evidence="1">Uncharacterized protein</fullName>
    </submittedName>
</protein>
<organism evidence="1 2">
    <name type="scientific">Eumeta variegata</name>
    <name type="common">Bagworm moth</name>
    <name type="synonym">Eumeta japonica</name>
    <dbReference type="NCBI Taxonomy" id="151549"/>
    <lineage>
        <taxon>Eukaryota</taxon>
        <taxon>Metazoa</taxon>
        <taxon>Ecdysozoa</taxon>
        <taxon>Arthropoda</taxon>
        <taxon>Hexapoda</taxon>
        <taxon>Insecta</taxon>
        <taxon>Pterygota</taxon>
        <taxon>Neoptera</taxon>
        <taxon>Endopterygota</taxon>
        <taxon>Lepidoptera</taxon>
        <taxon>Glossata</taxon>
        <taxon>Ditrysia</taxon>
        <taxon>Tineoidea</taxon>
        <taxon>Psychidae</taxon>
        <taxon>Oiketicinae</taxon>
        <taxon>Eumeta</taxon>
    </lineage>
</organism>
<reference evidence="1 2" key="1">
    <citation type="journal article" date="2019" name="Commun. Biol.">
        <title>The bagworm genome reveals a unique fibroin gene that provides high tensile strength.</title>
        <authorList>
            <person name="Kono N."/>
            <person name="Nakamura H."/>
            <person name="Ohtoshi R."/>
            <person name="Tomita M."/>
            <person name="Numata K."/>
            <person name="Arakawa K."/>
        </authorList>
    </citation>
    <scope>NUCLEOTIDE SEQUENCE [LARGE SCALE GENOMIC DNA]</scope>
</reference>